<accession>A0A916XUZ0</accession>
<evidence type="ECO:0000313" key="3">
    <source>
        <dbReference type="Proteomes" id="UP000625735"/>
    </source>
</evidence>
<reference evidence="2" key="2">
    <citation type="submission" date="2020-09" db="EMBL/GenBank/DDBJ databases">
        <authorList>
            <person name="Sun Q."/>
            <person name="Zhou Y."/>
        </authorList>
    </citation>
    <scope>NUCLEOTIDE SEQUENCE</scope>
    <source>
        <strain evidence="2">CGMCC 1.12506</strain>
    </source>
</reference>
<dbReference type="RefSeq" id="WP_188360513.1">
    <property type="nucleotide sequence ID" value="NZ_BMFG01000001.1"/>
</dbReference>
<evidence type="ECO:0000313" key="2">
    <source>
        <dbReference type="EMBL" id="GGD13463.1"/>
    </source>
</evidence>
<dbReference type="Proteomes" id="UP000625735">
    <property type="component" value="Unassembled WGS sequence"/>
</dbReference>
<dbReference type="EMBL" id="BMFG01000001">
    <property type="protein sequence ID" value="GGD13463.1"/>
    <property type="molecule type" value="Genomic_DNA"/>
</dbReference>
<sequence>MIKKYLYLFFISFFAIQVMAQENSEKIIKGKIEVEGASSEGVHVLNLVNEKSTVSDSKGDFSILAKEDDLLVFSAIHLEYARKSISKKEFEAGFVSIKLQEKITELEEVVVTEYTKINAKDLGIIDYTPKKYTPAERKLYTATSGGGILPIDPILNWISGRTKMLKKEILVEKREFLLEKLDDFYDGDFFNNTLKIPELYVDGFKYYVVEDTDLAKALNQKNKTRSTFLLSKLAADFNEFLKDEN</sequence>
<keyword evidence="1" id="KW-0732">Signal</keyword>
<reference evidence="2" key="1">
    <citation type="journal article" date="2014" name="Int. J. Syst. Evol. Microbiol.">
        <title>Complete genome sequence of Corynebacterium casei LMG S-19264T (=DSM 44701T), isolated from a smear-ripened cheese.</title>
        <authorList>
            <consortium name="US DOE Joint Genome Institute (JGI-PGF)"/>
            <person name="Walter F."/>
            <person name="Albersmeier A."/>
            <person name="Kalinowski J."/>
            <person name="Ruckert C."/>
        </authorList>
    </citation>
    <scope>NUCLEOTIDE SEQUENCE</scope>
    <source>
        <strain evidence="2">CGMCC 1.12506</strain>
    </source>
</reference>
<evidence type="ECO:0000256" key="1">
    <source>
        <dbReference type="SAM" id="SignalP"/>
    </source>
</evidence>
<organism evidence="2 3">
    <name type="scientific">Flavobacterium orientale</name>
    <dbReference type="NCBI Taxonomy" id="1756020"/>
    <lineage>
        <taxon>Bacteria</taxon>
        <taxon>Pseudomonadati</taxon>
        <taxon>Bacteroidota</taxon>
        <taxon>Flavobacteriia</taxon>
        <taxon>Flavobacteriales</taxon>
        <taxon>Flavobacteriaceae</taxon>
        <taxon>Flavobacterium</taxon>
    </lineage>
</organism>
<keyword evidence="3" id="KW-1185">Reference proteome</keyword>
<dbReference type="AlphaFoldDB" id="A0A916XUZ0"/>
<protein>
    <recommendedName>
        <fullName evidence="4">CarboxypepD_reg-like domain-containing protein</fullName>
    </recommendedName>
</protein>
<gene>
    <name evidence="2" type="ORF">GCM10011343_00700</name>
</gene>
<proteinExistence type="predicted"/>
<feature type="signal peptide" evidence="1">
    <location>
        <begin position="1"/>
        <end position="20"/>
    </location>
</feature>
<name>A0A916XUZ0_9FLAO</name>
<comment type="caution">
    <text evidence="2">The sequence shown here is derived from an EMBL/GenBank/DDBJ whole genome shotgun (WGS) entry which is preliminary data.</text>
</comment>
<feature type="chain" id="PRO_5037711050" description="CarboxypepD_reg-like domain-containing protein" evidence="1">
    <location>
        <begin position="21"/>
        <end position="245"/>
    </location>
</feature>
<evidence type="ECO:0008006" key="4">
    <source>
        <dbReference type="Google" id="ProtNLM"/>
    </source>
</evidence>